<reference evidence="3" key="2">
    <citation type="submission" date="2022-03" db="EMBL/GenBank/DDBJ databases">
        <title>Genome Encyclopedia of Bacteria and Archaea VI: Functional Genomics of Type Strains.</title>
        <authorList>
            <person name="Whitman W."/>
        </authorList>
    </citation>
    <scope>NUCLEOTIDE SEQUENCE</scope>
    <source>
        <strain evidence="3">HSC-15S17</strain>
    </source>
</reference>
<feature type="transmembrane region" description="Helical" evidence="1">
    <location>
        <begin position="946"/>
        <end position="969"/>
    </location>
</feature>
<dbReference type="EMBL" id="JALJZU010000002">
    <property type="protein sequence ID" value="MCP2007580.1"/>
    <property type="molecule type" value="Genomic_DNA"/>
</dbReference>
<dbReference type="Proteomes" id="UP001162889">
    <property type="component" value="Unassembled WGS sequence"/>
</dbReference>
<dbReference type="Proteomes" id="UP001155901">
    <property type="component" value="Unassembled WGS sequence"/>
</dbReference>
<dbReference type="EMBL" id="JAHTGR010000011">
    <property type="protein sequence ID" value="MBV6323465.1"/>
    <property type="molecule type" value="Genomic_DNA"/>
</dbReference>
<sequence>MAEPSPATIILIRATRGGNSQDQLILDQVPVPREMWSYDANDGVLTWRGLFGGGHLLITHNGKIAIGNVRLGVDPIPVSAGETASFDCEVAPDCGIELESSGNRVTNMLWDRTSSSWTQASWSTTNRFNLQYTYTAPISPVDPGSFTFQFTDNDTVQEWQPTDSEVSASLSLSPGAAGMVWNLRFQCFEDPPKSASSESIDTVFPYWMIAQEDAAASTISGAMLIDNPNAETGMKIGFQGVASSNNVAGYYRSESSPQPFAVFGGKLVVAGATIASSVLSGQRLCWSGLSISEQAATGLPENGALTFRIDGQFGSTPAMAVRVARLNGLAALQSLKALERVGPGVAQHLSMLEQAVNDTNLNIQSLLAMTPYARTTKGDWYEAVQQAVTNDLSMIMNSFISSDAWNLIYPNTPQPSLSGYLATIAQTPVAGEDVVTWYQSLGTAVLTQGLSGGTDDNCKYLNGPRSAQWLRTEVAASKVYAAHSQLLFAYHWQEQNALTAEFLQDQNSAPQTYVDLINTKVAAMVTDINTNVAVDPDPTVPDPRPAMIADANAVGKYAVDNCLYWAFGFYYYNTTSNILATLAFAMSDPGSTDGSMLSRLFQTNVAVLTALDPSGTFAQKYTDTLNAFLATNILPSMTSLSSDGSSVSIIELYLHQFVTNNLANVDSEIAAVAAQLQVLLADKDAGAMLKASIEVIGSLSGSIDTTLAFPYVAKNFVNWFQTTYPRFATCSKYFASVLLGGIVALNAFNLITGFKSWDKLSDEERAQLVTNAIQLGLQVLAAVVKRGVRLEIVLTTDGLSAGQRAASIAKIIADGEGGALENALVRTGNATARWLGSTEGTAMIEVSVDGAVNAVMINGADAAVEDATWITTALGKNLDEFIATRIGPVFILAGIGYSLYSIIEGDNGVALAGDILGIVGGAFALFAIAGNWALASGALEGLDVLAAFVPFAGPLAVLAAIAGVALMIYEMMQRPPDPVAEFVDNYAAPAGFKVNSQAGAVDYVAPFANVDAANTMMMGFTFGAANRLLSCGSNGILSWTSQATNLPDTVWQVTTDGSGFSQIFTLCQTQSDASPVVMFLSLMNDGTICFQPKIPPAAAPTLPSSTLHARTSGAADPAIQTQTWQCNPVSDSTLTSDGHLFAISFTVQFALPDAQGNFQAGSSLMISSDGVTAGGGIGAVFDLTLSGMAPNFMQMRNISVLQNTIPDKTETYGPMFGVQPSTPLNFTATGALPGFMSFDSTSCTFSPNGGTSGAGGTTTINLAAMNLLGSQNVDFAISVGAASA</sequence>
<name>A0AA41HCA2_9BURK</name>
<evidence type="ECO:0000313" key="4">
    <source>
        <dbReference type="Proteomes" id="UP001155901"/>
    </source>
</evidence>
<feature type="transmembrane region" description="Helical" evidence="1">
    <location>
        <begin position="733"/>
        <end position="751"/>
    </location>
</feature>
<keyword evidence="1" id="KW-0812">Transmembrane</keyword>
<proteinExistence type="predicted"/>
<keyword evidence="5" id="KW-1185">Reference proteome</keyword>
<keyword evidence="1" id="KW-0472">Membrane</keyword>
<feature type="transmembrane region" description="Helical" evidence="1">
    <location>
        <begin position="915"/>
        <end position="934"/>
    </location>
</feature>
<reference evidence="2" key="1">
    <citation type="submission" date="2021-07" db="EMBL/GenBank/DDBJ databases">
        <title>Characterization of violacein-producing bacteria and related species.</title>
        <authorList>
            <person name="Wilson H.S."/>
            <person name="De Leon M.E."/>
        </authorList>
    </citation>
    <scope>NUCLEOTIDE SEQUENCE</scope>
    <source>
        <strain evidence="2">HSC-15S17</strain>
    </source>
</reference>
<evidence type="ECO:0000256" key="1">
    <source>
        <dbReference type="SAM" id="Phobius"/>
    </source>
</evidence>
<accession>A0AA41HCA2</accession>
<evidence type="ECO:0000313" key="5">
    <source>
        <dbReference type="Proteomes" id="UP001162889"/>
    </source>
</evidence>
<protein>
    <submittedName>
        <fullName evidence="2">Uncharacterized protein</fullName>
    </submittedName>
</protein>
<keyword evidence="1" id="KW-1133">Transmembrane helix</keyword>
<dbReference type="RefSeq" id="WP_217944161.1">
    <property type="nucleotide sequence ID" value="NZ_JAHTGR010000011.1"/>
</dbReference>
<feature type="transmembrane region" description="Helical" evidence="1">
    <location>
        <begin position="886"/>
        <end position="903"/>
    </location>
</feature>
<gene>
    <name evidence="2" type="ORF">KVP70_21245</name>
    <name evidence="3" type="ORF">L1274_001273</name>
</gene>
<organism evidence="2 4">
    <name type="scientific">Duganella violaceipulchra</name>
    <dbReference type="NCBI Taxonomy" id="2849652"/>
    <lineage>
        <taxon>Bacteria</taxon>
        <taxon>Pseudomonadati</taxon>
        <taxon>Pseudomonadota</taxon>
        <taxon>Betaproteobacteria</taxon>
        <taxon>Burkholderiales</taxon>
        <taxon>Oxalobacteraceae</taxon>
        <taxon>Telluria group</taxon>
        <taxon>Duganella</taxon>
    </lineage>
</organism>
<evidence type="ECO:0000313" key="3">
    <source>
        <dbReference type="EMBL" id="MCP2007580.1"/>
    </source>
</evidence>
<comment type="caution">
    <text evidence="2">The sequence shown here is derived from an EMBL/GenBank/DDBJ whole genome shotgun (WGS) entry which is preliminary data.</text>
</comment>
<evidence type="ECO:0000313" key="2">
    <source>
        <dbReference type="EMBL" id="MBV6323465.1"/>
    </source>
</evidence>